<protein>
    <submittedName>
        <fullName evidence="3">Uncharacterized protein</fullName>
    </submittedName>
</protein>
<keyword evidence="2" id="KW-1133">Transmembrane helix</keyword>
<name>A0ABP5AFK2_9ACTN</name>
<feature type="coiled-coil region" evidence="1">
    <location>
        <begin position="42"/>
        <end position="76"/>
    </location>
</feature>
<dbReference type="Proteomes" id="UP001501612">
    <property type="component" value="Unassembled WGS sequence"/>
</dbReference>
<feature type="transmembrane region" description="Helical" evidence="2">
    <location>
        <begin position="15"/>
        <end position="39"/>
    </location>
</feature>
<evidence type="ECO:0000313" key="3">
    <source>
        <dbReference type="EMBL" id="GAA1910726.1"/>
    </source>
</evidence>
<accession>A0ABP5AFK2</accession>
<keyword evidence="2" id="KW-0472">Membrane</keyword>
<gene>
    <name evidence="3" type="ORF">GCM10009737_10240</name>
</gene>
<organism evidence="3 4">
    <name type="scientific">Nocardioides lentus</name>
    <dbReference type="NCBI Taxonomy" id="338077"/>
    <lineage>
        <taxon>Bacteria</taxon>
        <taxon>Bacillati</taxon>
        <taxon>Actinomycetota</taxon>
        <taxon>Actinomycetes</taxon>
        <taxon>Propionibacteriales</taxon>
        <taxon>Nocardioidaceae</taxon>
        <taxon>Nocardioides</taxon>
    </lineage>
</organism>
<sequence>MGLLTAVLGWVLRKIGLLGLLVLVLFVGYLLVQVLVPAVRDAAADRERLAQVREQRAALQDDLDRLESSAAEGESATVDFFAGEVAARVEQLGDDVAAERSDVARAVEERDEVCGFVAELADALLFGGRCEAAERVAQAAEDGLVALEETLADAEDDAAVLADPTLSPEQKLDRIGEGGGLSFAQREIETTEAQLDVVRAEQEALEESQRSPAGWVVDQWARSWRWVLTAAVLVLLLPPAFRALSYFVLMPVVARVHRPLRLADGHDRPDAALHTSGAERTLRIDLDVDQVLSARSEYVRPVQGRTRSRLLYRWSSPFISYAAGLFLLSRVTGDGGVTSATIASPDPDVYLMRIDFRDHPGVVVHPRHVVGVVGDPDLRTSWRWGIQSLATWQVRYIMFAGAGSLVVQGTGDVVATDPRGRSTRMEQHLVMGFDSRLVKRVNRTEVFLPYLRGTEPLVDDDFTGHHMLFWQKSSTAGPTNPLARTFNSLFSAIGKVLGF</sequence>
<dbReference type="RefSeq" id="WP_344004646.1">
    <property type="nucleotide sequence ID" value="NZ_BAAAMY010000002.1"/>
</dbReference>
<feature type="coiled-coil region" evidence="1">
    <location>
        <begin position="181"/>
        <end position="208"/>
    </location>
</feature>
<keyword evidence="4" id="KW-1185">Reference proteome</keyword>
<feature type="transmembrane region" description="Helical" evidence="2">
    <location>
        <begin position="226"/>
        <end position="249"/>
    </location>
</feature>
<feature type="coiled-coil region" evidence="1">
    <location>
        <begin position="130"/>
        <end position="157"/>
    </location>
</feature>
<evidence type="ECO:0000313" key="4">
    <source>
        <dbReference type="Proteomes" id="UP001501612"/>
    </source>
</evidence>
<dbReference type="EMBL" id="BAAAMY010000002">
    <property type="protein sequence ID" value="GAA1910726.1"/>
    <property type="molecule type" value="Genomic_DNA"/>
</dbReference>
<comment type="caution">
    <text evidence="3">The sequence shown here is derived from an EMBL/GenBank/DDBJ whole genome shotgun (WGS) entry which is preliminary data.</text>
</comment>
<proteinExistence type="predicted"/>
<reference evidence="4" key="1">
    <citation type="journal article" date="2019" name="Int. J. Syst. Evol. Microbiol.">
        <title>The Global Catalogue of Microorganisms (GCM) 10K type strain sequencing project: providing services to taxonomists for standard genome sequencing and annotation.</title>
        <authorList>
            <consortium name="The Broad Institute Genomics Platform"/>
            <consortium name="The Broad Institute Genome Sequencing Center for Infectious Disease"/>
            <person name="Wu L."/>
            <person name="Ma J."/>
        </authorList>
    </citation>
    <scope>NUCLEOTIDE SEQUENCE [LARGE SCALE GENOMIC DNA]</scope>
    <source>
        <strain evidence="4">JCM 14046</strain>
    </source>
</reference>
<evidence type="ECO:0000256" key="2">
    <source>
        <dbReference type="SAM" id="Phobius"/>
    </source>
</evidence>
<evidence type="ECO:0000256" key="1">
    <source>
        <dbReference type="SAM" id="Coils"/>
    </source>
</evidence>
<keyword evidence="1" id="KW-0175">Coiled coil</keyword>
<keyword evidence="2" id="KW-0812">Transmembrane</keyword>